<keyword evidence="5" id="KW-1185">Reference proteome</keyword>
<dbReference type="GO" id="GO:0005739">
    <property type="term" value="C:mitochondrion"/>
    <property type="evidence" value="ECO:0007669"/>
    <property type="project" value="TreeGrafter"/>
</dbReference>
<dbReference type="CDD" id="cd06558">
    <property type="entry name" value="crotonase-like"/>
    <property type="match status" value="1"/>
</dbReference>
<evidence type="ECO:0000313" key="4">
    <source>
        <dbReference type="EMBL" id="CAI5732195.1"/>
    </source>
</evidence>
<dbReference type="PANTHER" id="PTHR11941:SF171">
    <property type="entry name" value="SD19268P"/>
    <property type="match status" value="1"/>
</dbReference>
<dbReference type="GO" id="GO:0016836">
    <property type="term" value="F:hydro-lyase activity"/>
    <property type="evidence" value="ECO:0007669"/>
    <property type="project" value="UniProtKB-ARBA"/>
</dbReference>
<dbReference type="InterPro" id="IPR001753">
    <property type="entry name" value="Enoyl-CoA_hydra/iso"/>
</dbReference>
<name>A0AAV0U8J5_HYABA</name>
<dbReference type="InterPro" id="IPR029045">
    <property type="entry name" value="ClpP/crotonase-like_dom_sf"/>
</dbReference>
<evidence type="ECO:0000313" key="5">
    <source>
        <dbReference type="Proteomes" id="UP001162031"/>
    </source>
</evidence>
<dbReference type="Proteomes" id="UP001162031">
    <property type="component" value="Unassembled WGS sequence"/>
</dbReference>
<dbReference type="FunFam" id="1.10.12.10:FF:000001">
    <property type="entry name" value="Probable enoyl-CoA hydratase, mitochondrial"/>
    <property type="match status" value="1"/>
</dbReference>
<evidence type="ECO:0000256" key="3">
    <source>
        <dbReference type="RuleBase" id="RU003707"/>
    </source>
</evidence>
<dbReference type="EMBL" id="CANTFL010001148">
    <property type="protein sequence ID" value="CAI5732195.1"/>
    <property type="molecule type" value="Genomic_DNA"/>
</dbReference>
<dbReference type="InterPro" id="IPR014748">
    <property type="entry name" value="Enoyl-CoA_hydra_C"/>
</dbReference>
<evidence type="ECO:0000256" key="2">
    <source>
        <dbReference type="ARBA" id="ARBA00023239"/>
    </source>
</evidence>
<dbReference type="Gene3D" id="3.90.226.10">
    <property type="entry name" value="2-enoyl-CoA Hydratase, Chain A, domain 1"/>
    <property type="match status" value="1"/>
</dbReference>
<dbReference type="InterPro" id="IPR018376">
    <property type="entry name" value="Enoyl-CoA_hyd/isom_CS"/>
</dbReference>
<accession>A0AAV0U8J5</accession>
<sequence length="291" mass="31265">MLTTFARSPVSSRLACGVRQPRWLHAVAKTTQFHVAMLDGNDAGIAVFTMDRPDARNALGRQFMAEFRHALERVRYDSSVRVVIVRSAVPNVFCAGADLKERLHMTPAEAAASSRGYRTGFTDLEQLPMPTIAAIEGAALGGGMEMALACDLRIAGARAVLGFPETSLAILPGAGGTQRAARLLGIAKAKELIFTSRRLPAEAAEKVGLVDYAVPEDKAYDKALEIAREILPNGPVGVRMAKEAIMKGSGVDLATGLAIENACYAQVIPTKDRVEGLRAFKEKRKPQYTGE</sequence>
<dbReference type="PROSITE" id="PS00166">
    <property type="entry name" value="ENOYL_COA_HYDRATASE"/>
    <property type="match status" value="1"/>
</dbReference>
<comment type="similarity">
    <text evidence="1 3">Belongs to the enoyl-CoA hydratase/isomerase family.</text>
</comment>
<dbReference type="Pfam" id="PF00378">
    <property type="entry name" value="ECH_1"/>
    <property type="match status" value="1"/>
</dbReference>
<comment type="caution">
    <text evidence="4">The sequence shown here is derived from an EMBL/GenBank/DDBJ whole genome shotgun (WGS) entry which is preliminary data.</text>
</comment>
<organism evidence="4 5">
    <name type="scientific">Hyaloperonospora brassicae</name>
    <name type="common">Brassica downy mildew</name>
    <name type="synonym">Peronospora brassicae</name>
    <dbReference type="NCBI Taxonomy" id="162125"/>
    <lineage>
        <taxon>Eukaryota</taxon>
        <taxon>Sar</taxon>
        <taxon>Stramenopiles</taxon>
        <taxon>Oomycota</taxon>
        <taxon>Peronosporomycetes</taxon>
        <taxon>Peronosporales</taxon>
        <taxon>Peronosporaceae</taxon>
        <taxon>Hyaloperonospora</taxon>
    </lineage>
</organism>
<dbReference type="SUPFAM" id="SSF52096">
    <property type="entry name" value="ClpP/crotonase"/>
    <property type="match status" value="1"/>
</dbReference>
<reference evidence="4" key="1">
    <citation type="submission" date="2022-12" db="EMBL/GenBank/DDBJ databases">
        <authorList>
            <person name="Webb A."/>
        </authorList>
    </citation>
    <scope>NUCLEOTIDE SEQUENCE</scope>
    <source>
        <strain evidence="4">Hp1</strain>
    </source>
</reference>
<gene>
    <name evidence="4" type="ORF">HBR001_LOCUS5439</name>
</gene>
<dbReference type="GO" id="GO:0006635">
    <property type="term" value="P:fatty acid beta-oxidation"/>
    <property type="evidence" value="ECO:0007669"/>
    <property type="project" value="TreeGrafter"/>
</dbReference>
<dbReference type="Gene3D" id="1.10.12.10">
    <property type="entry name" value="Lyase 2-enoyl-coa Hydratase, Chain A, domain 2"/>
    <property type="match status" value="1"/>
</dbReference>
<evidence type="ECO:0008006" key="6">
    <source>
        <dbReference type="Google" id="ProtNLM"/>
    </source>
</evidence>
<keyword evidence="2" id="KW-0456">Lyase</keyword>
<dbReference type="PANTHER" id="PTHR11941">
    <property type="entry name" value="ENOYL-COA HYDRATASE-RELATED"/>
    <property type="match status" value="1"/>
</dbReference>
<protein>
    <recommendedName>
        <fullName evidence="6">Enoyl-CoA hydratase</fullName>
    </recommendedName>
</protein>
<evidence type="ECO:0000256" key="1">
    <source>
        <dbReference type="ARBA" id="ARBA00005254"/>
    </source>
</evidence>
<dbReference type="AlphaFoldDB" id="A0AAV0U8J5"/>
<proteinExistence type="inferred from homology"/>
<dbReference type="FunFam" id="3.90.226.10:FF:000009">
    <property type="entry name" value="Carnitinyl-CoA dehydratase"/>
    <property type="match status" value="1"/>
</dbReference>